<proteinExistence type="inferred from homology"/>
<dbReference type="Pfam" id="PF08652">
    <property type="entry name" value="RAI1"/>
    <property type="match status" value="1"/>
</dbReference>
<evidence type="ECO:0000313" key="5">
    <source>
        <dbReference type="Proteomes" id="UP000192578"/>
    </source>
</evidence>
<dbReference type="EC" id="3.6.1.-" evidence="2"/>
<dbReference type="GO" id="GO:0046872">
    <property type="term" value="F:metal ion binding"/>
    <property type="evidence" value="ECO:0007669"/>
    <property type="project" value="UniProtKB-KW"/>
</dbReference>
<sequence length="417" mass="46126">MFAAQGDRGGVGSFDPNQQHWSQSVEVEQGGNVLVLHPRSKWASLGITPADVTVAEVGYYSMYGDVDHWQSLEPRTDRSLMRKVAREFCQDPQEAPLRVDFDLNDGYANAALDGILFKQQIPVLMEWARQNAEDPELRAIKDQIDIVSTCSTLANLMQALYDNTAGNLIFGAARVNGKVVVGSLIRPDIHGVTEGASNSRTGSGSRQGRAKFWGRRFEVYMTADDEGVENLDGGNGKVAAPRFRTVVHAKLSELNLLLAAGVDATNLSGNDHYPKKYVDFATVTRKGFESSNYTYRGHMLRWWTNNVLNGTGTLFAGVHNNGHVMEVKQYSIDMLPAIVKAKEESAGTWLWDPDVCLGFLHALLKFVLNKVVKPHVNVVYEFRCDKEIGAFTSREVPTDIADGHDYLQGDAVQNFLA</sequence>
<dbReference type="PANTHER" id="PTHR12395:SF9">
    <property type="entry name" value="DECAPPING AND EXORIBONUCLEASE PROTEIN"/>
    <property type="match status" value="1"/>
</dbReference>
<comment type="subcellular location">
    <subcellularLocation>
        <location evidence="2">Nucleus</location>
    </subcellularLocation>
</comment>
<keyword evidence="2" id="KW-0378">Hydrolase</keyword>
<keyword evidence="2" id="KW-0479">Metal-binding</keyword>
<dbReference type="GO" id="GO:0110155">
    <property type="term" value="P:NAD-cap decapping"/>
    <property type="evidence" value="ECO:0007669"/>
    <property type="project" value="TreeGrafter"/>
</dbReference>
<keyword evidence="2" id="KW-0547">Nucleotide-binding</keyword>
<evidence type="ECO:0000256" key="1">
    <source>
        <dbReference type="ARBA" id="ARBA00006562"/>
    </source>
</evidence>
<comment type="function">
    <text evidence="2">Decapping enzyme for NAD-capped RNAs: specifically hydrolyzes the nicotinamide adenine dinucleotide (NAD) cap from a subset of RNAs by removing the entire NAD moiety from the 5'-end of an NAD-capped RNA.</text>
</comment>
<accession>A0A1W0WIE9</accession>
<dbReference type="GO" id="GO:0034353">
    <property type="term" value="F:mRNA 5'-diphosphatase activity"/>
    <property type="evidence" value="ECO:0007669"/>
    <property type="project" value="TreeGrafter"/>
</dbReference>
<evidence type="ECO:0000313" key="4">
    <source>
        <dbReference type="EMBL" id="OQV14957.1"/>
    </source>
</evidence>
<dbReference type="EMBL" id="MTYJ01000096">
    <property type="protein sequence ID" value="OQV14957.1"/>
    <property type="molecule type" value="Genomic_DNA"/>
</dbReference>
<keyword evidence="2" id="KW-0539">Nucleus</keyword>
<evidence type="ECO:0000259" key="3">
    <source>
        <dbReference type="Pfam" id="PF08652"/>
    </source>
</evidence>
<dbReference type="PANTHER" id="PTHR12395">
    <property type="entry name" value="DOM-3 RELATED"/>
    <property type="match status" value="1"/>
</dbReference>
<gene>
    <name evidence="4" type="ORF">BV898_10861</name>
</gene>
<dbReference type="GO" id="GO:0004518">
    <property type="term" value="F:nuclease activity"/>
    <property type="evidence" value="ECO:0007669"/>
    <property type="project" value="UniProtKB-KW"/>
</dbReference>
<keyword evidence="5" id="KW-1185">Reference proteome</keyword>
<comment type="caution">
    <text evidence="4">The sequence shown here is derived from an EMBL/GenBank/DDBJ whole genome shotgun (WGS) entry which is preliminary data.</text>
</comment>
<dbReference type="InterPro" id="IPR039039">
    <property type="entry name" value="RAI1-like_fam"/>
</dbReference>
<evidence type="ECO:0000256" key="2">
    <source>
        <dbReference type="RuleBase" id="RU367113"/>
    </source>
</evidence>
<dbReference type="OrthoDB" id="5987680at2759"/>
<keyword evidence="2" id="KW-0694">RNA-binding</keyword>
<dbReference type="Proteomes" id="UP000192578">
    <property type="component" value="Unassembled WGS sequence"/>
</dbReference>
<dbReference type="GO" id="GO:0000166">
    <property type="term" value="F:nucleotide binding"/>
    <property type="evidence" value="ECO:0007669"/>
    <property type="project" value="UniProtKB-KW"/>
</dbReference>
<organism evidence="4 5">
    <name type="scientific">Hypsibius exemplaris</name>
    <name type="common">Freshwater tardigrade</name>
    <dbReference type="NCBI Taxonomy" id="2072580"/>
    <lineage>
        <taxon>Eukaryota</taxon>
        <taxon>Metazoa</taxon>
        <taxon>Ecdysozoa</taxon>
        <taxon>Tardigrada</taxon>
        <taxon>Eutardigrada</taxon>
        <taxon>Parachela</taxon>
        <taxon>Hypsibioidea</taxon>
        <taxon>Hypsibiidae</taxon>
        <taxon>Hypsibius</taxon>
    </lineage>
</organism>
<dbReference type="GO" id="GO:0005634">
    <property type="term" value="C:nucleus"/>
    <property type="evidence" value="ECO:0007669"/>
    <property type="project" value="UniProtKB-SubCell"/>
</dbReference>
<dbReference type="AlphaFoldDB" id="A0A1W0WIE9"/>
<name>A0A1W0WIE9_HYPEX</name>
<comment type="similarity">
    <text evidence="1 2">Belongs to the DXO/Dom3Z family.</text>
</comment>
<dbReference type="GO" id="GO:0005829">
    <property type="term" value="C:cytosol"/>
    <property type="evidence" value="ECO:0007669"/>
    <property type="project" value="TreeGrafter"/>
</dbReference>
<comment type="cofactor">
    <cofactor evidence="2">
        <name>a divalent metal cation</name>
        <dbReference type="ChEBI" id="CHEBI:60240"/>
    </cofactor>
</comment>
<feature type="domain" description="RAI1-like" evidence="3">
    <location>
        <begin position="88"/>
        <end position="397"/>
    </location>
</feature>
<dbReference type="GO" id="GO:0003723">
    <property type="term" value="F:RNA binding"/>
    <property type="evidence" value="ECO:0007669"/>
    <property type="project" value="UniProtKB-KW"/>
</dbReference>
<dbReference type="InterPro" id="IPR013961">
    <property type="entry name" value="RAI1"/>
</dbReference>
<keyword evidence="2" id="KW-0540">Nuclease</keyword>
<reference evidence="5" key="1">
    <citation type="submission" date="2017-01" db="EMBL/GenBank/DDBJ databases">
        <title>Comparative genomics of anhydrobiosis in the tardigrade Hypsibius dujardini.</title>
        <authorList>
            <person name="Yoshida Y."/>
            <person name="Koutsovoulos G."/>
            <person name="Laetsch D."/>
            <person name="Stevens L."/>
            <person name="Kumar S."/>
            <person name="Horikawa D."/>
            <person name="Ishino K."/>
            <person name="Komine S."/>
            <person name="Tomita M."/>
            <person name="Blaxter M."/>
            <person name="Arakawa K."/>
        </authorList>
    </citation>
    <scope>NUCLEOTIDE SEQUENCE [LARGE SCALE GENOMIC DNA]</scope>
    <source>
        <strain evidence="5">Z151</strain>
    </source>
</reference>
<dbReference type="GO" id="GO:0000956">
    <property type="term" value="P:nuclear-transcribed mRNA catabolic process"/>
    <property type="evidence" value="ECO:0007669"/>
    <property type="project" value="TreeGrafter"/>
</dbReference>
<protein>
    <recommendedName>
        <fullName evidence="2">Decapping nuclease</fullName>
        <ecNumber evidence="2">3.6.1.-</ecNumber>
    </recommendedName>
</protein>